<sequence>MGAMHNLFTLLTLLSLITSVTHACFLTAKWNLYVISNIEDDIVVHIKSGDDDLGNHTIPFNGNYNWSFCDRIDGHTLFYGYFWWGSKFTSLALFDNELRGPCALSKESGQHCYWLVRPDGFYVSAYNRTFDDNYYYWTLKKHWD</sequence>
<dbReference type="InterPro" id="IPR010264">
    <property type="entry name" value="Self-incomp_S1"/>
</dbReference>
<dbReference type="PANTHER" id="PTHR31232">
    <property type="match status" value="1"/>
</dbReference>
<evidence type="ECO:0000313" key="9">
    <source>
        <dbReference type="Proteomes" id="UP000215914"/>
    </source>
</evidence>
<keyword evidence="4 6" id="KW-0964">Secreted</keyword>
<dbReference type="OMA" id="NDRNHEC"/>
<evidence type="ECO:0000313" key="8">
    <source>
        <dbReference type="EMBL" id="OTF85634.1"/>
    </source>
</evidence>
<reference evidence="7" key="3">
    <citation type="submission" date="2020-06" db="EMBL/GenBank/DDBJ databases">
        <title>Helianthus annuus Genome sequencing and assembly Release 2.</title>
        <authorList>
            <person name="Gouzy J."/>
            <person name="Langlade N."/>
            <person name="Munos S."/>
        </authorList>
    </citation>
    <scope>NUCLEOTIDE SEQUENCE</scope>
    <source>
        <tissue evidence="7">Leaves</tissue>
    </source>
</reference>
<gene>
    <name evidence="8" type="ORF">HannXRQ_Chr17g0542011</name>
    <name evidence="7" type="ORF">HanXRQr2_Chr17g0790801</name>
</gene>
<evidence type="ECO:0000256" key="3">
    <source>
        <dbReference type="ARBA" id="ARBA00022471"/>
    </source>
</evidence>
<dbReference type="Gramene" id="mRNA:HanXRQr2_Chr17g0790801">
    <property type="protein sequence ID" value="CDS:HanXRQr2_Chr17g0790801.1"/>
    <property type="gene ID" value="HanXRQr2_Chr17g0790801"/>
</dbReference>
<dbReference type="GO" id="GO:0060320">
    <property type="term" value="P:rejection of self pollen"/>
    <property type="evidence" value="ECO:0007669"/>
    <property type="project" value="UniProtKB-KW"/>
</dbReference>
<reference evidence="8" key="2">
    <citation type="submission" date="2017-02" db="EMBL/GenBank/DDBJ databases">
        <title>Sunflower complete genome.</title>
        <authorList>
            <person name="Langlade N."/>
            <person name="Munos S."/>
        </authorList>
    </citation>
    <scope>NUCLEOTIDE SEQUENCE [LARGE SCALE GENOMIC DNA]</scope>
    <source>
        <tissue evidence="8">Leaves</tissue>
    </source>
</reference>
<comment type="similarity">
    <text evidence="2 6">Belongs to the plant self-incompatibility (S1) protein family.</text>
</comment>
<dbReference type="GO" id="GO:0005576">
    <property type="term" value="C:extracellular region"/>
    <property type="evidence" value="ECO:0007669"/>
    <property type="project" value="UniProtKB-SubCell"/>
</dbReference>
<evidence type="ECO:0000256" key="1">
    <source>
        <dbReference type="ARBA" id="ARBA00004613"/>
    </source>
</evidence>
<keyword evidence="3 6" id="KW-0713">Self-incompatibility</keyword>
<feature type="chain" id="PRO_5041472051" description="S-protein homolog" evidence="6">
    <location>
        <begin position="24"/>
        <end position="144"/>
    </location>
</feature>
<dbReference type="PANTHER" id="PTHR31232:SF172">
    <property type="entry name" value="S-PROTEIN HOMOLOG"/>
    <property type="match status" value="1"/>
</dbReference>
<dbReference type="AlphaFoldDB" id="A0A251RP93"/>
<comment type="subcellular location">
    <subcellularLocation>
        <location evidence="1 6">Secreted</location>
    </subcellularLocation>
</comment>
<dbReference type="EMBL" id="MNCJ02000332">
    <property type="protein sequence ID" value="KAF5754407.1"/>
    <property type="molecule type" value="Genomic_DNA"/>
</dbReference>
<dbReference type="Proteomes" id="UP000215914">
    <property type="component" value="Chromosome 17"/>
</dbReference>
<keyword evidence="5 6" id="KW-0732">Signal</keyword>
<accession>A0A251RP93</accession>
<evidence type="ECO:0000256" key="2">
    <source>
        <dbReference type="ARBA" id="ARBA00005581"/>
    </source>
</evidence>
<evidence type="ECO:0000256" key="5">
    <source>
        <dbReference type="ARBA" id="ARBA00022729"/>
    </source>
</evidence>
<evidence type="ECO:0000313" key="7">
    <source>
        <dbReference type="EMBL" id="KAF5754407.1"/>
    </source>
</evidence>
<evidence type="ECO:0000256" key="6">
    <source>
        <dbReference type="RuleBase" id="RU367044"/>
    </source>
</evidence>
<protein>
    <recommendedName>
        <fullName evidence="6">S-protein homolog</fullName>
    </recommendedName>
</protein>
<evidence type="ECO:0000256" key="4">
    <source>
        <dbReference type="ARBA" id="ARBA00022525"/>
    </source>
</evidence>
<keyword evidence="9" id="KW-1185">Reference proteome</keyword>
<feature type="signal peptide" evidence="6">
    <location>
        <begin position="1"/>
        <end position="23"/>
    </location>
</feature>
<dbReference type="EMBL" id="CM007906">
    <property type="protein sequence ID" value="OTF85634.1"/>
    <property type="molecule type" value="Genomic_DNA"/>
</dbReference>
<proteinExistence type="inferred from homology"/>
<reference evidence="7 9" key="1">
    <citation type="journal article" date="2017" name="Nature">
        <title>The sunflower genome provides insights into oil metabolism, flowering and Asterid evolution.</title>
        <authorList>
            <person name="Badouin H."/>
            <person name="Gouzy J."/>
            <person name="Grassa C.J."/>
            <person name="Murat F."/>
            <person name="Staton S.E."/>
            <person name="Cottret L."/>
            <person name="Lelandais-Briere C."/>
            <person name="Owens G.L."/>
            <person name="Carrere S."/>
            <person name="Mayjonade B."/>
            <person name="Legrand L."/>
            <person name="Gill N."/>
            <person name="Kane N.C."/>
            <person name="Bowers J.E."/>
            <person name="Hubner S."/>
            <person name="Bellec A."/>
            <person name="Berard A."/>
            <person name="Berges H."/>
            <person name="Blanchet N."/>
            <person name="Boniface M.C."/>
            <person name="Brunel D."/>
            <person name="Catrice O."/>
            <person name="Chaidir N."/>
            <person name="Claudel C."/>
            <person name="Donnadieu C."/>
            <person name="Faraut T."/>
            <person name="Fievet G."/>
            <person name="Helmstetter N."/>
            <person name="King M."/>
            <person name="Knapp S.J."/>
            <person name="Lai Z."/>
            <person name="Le Paslier M.C."/>
            <person name="Lippi Y."/>
            <person name="Lorenzon L."/>
            <person name="Mandel J.R."/>
            <person name="Marage G."/>
            <person name="Marchand G."/>
            <person name="Marquand E."/>
            <person name="Bret-Mestries E."/>
            <person name="Morien E."/>
            <person name="Nambeesan S."/>
            <person name="Nguyen T."/>
            <person name="Pegot-Espagnet P."/>
            <person name="Pouilly N."/>
            <person name="Raftis F."/>
            <person name="Sallet E."/>
            <person name="Schiex T."/>
            <person name="Thomas J."/>
            <person name="Vandecasteele C."/>
            <person name="Vares D."/>
            <person name="Vear F."/>
            <person name="Vautrin S."/>
            <person name="Crespi M."/>
            <person name="Mangin B."/>
            <person name="Burke J.M."/>
            <person name="Salse J."/>
            <person name="Munos S."/>
            <person name="Vincourt P."/>
            <person name="Rieseberg L.H."/>
            <person name="Langlade N.B."/>
        </authorList>
    </citation>
    <scope>NUCLEOTIDE SEQUENCE [LARGE SCALE GENOMIC DNA]</scope>
    <source>
        <strain evidence="9">cv. SF193</strain>
        <tissue evidence="7">Leaves</tissue>
    </source>
</reference>
<name>A0A251RP93_HELAN</name>
<organism evidence="8 9">
    <name type="scientific">Helianthus annuus</name>
    <name type="common">Common sunflower</name>
    <dbReference type="NCBI Taxonomy" id="4232"/>
    <lineage>
        <taxon>Eukaryota</taxon>
        <taxon>Viridiplantae</taxon>
        <taxon>Streptophyta</taxon>
        <taxon>Embryophyta</taxon>
        <taxon>Tracheophyta</taxon>
        <taxon>Spermatophyta</taxon>
        <taxon>Magnoliopsida</taxon>
        <taxon>eudicotyledons</taxon>
        <taxon>Gunneridae</taxon>
        <taxon>Pentapetalae</taxon>
        <taxon>asterids</taxon>
        <taxon>campanulids</taxon>
        <taxon>Asterales</taxon>
        <taxon>Asteraceae</taxon>
        <taxon>Asteroideae</taxon>
        <taxon>Heliantheae alliance</taxon>
        <taxon>Heliantheae</taxon>
        <taxon>Helianthus</taxon>
    </lineage>
</organism>
<dbReference type="Pfam" id="PF05938">
    <property type="entry name" value="Self-incomp_S1"/>
    <property type="match status" value="1"/>
</dbReference>
<dbReference type="InParanoid" id="A0A251RP93"/>